<sequence>SYHSLKDFQRQLQQPESIHTESYGSADTWDSFQLRTLFLFNRTCGGSVIVKDFENWNLAKLLLLHAI</sequence>
<accession>A0A091V119</accession>
<dbReference type="Proteomes" id="UP000053283">
    <property type="component" value="Unassembled WGS sequence"/>
</dbReference>
<feature type="non-terminal residue" evidence="1">
    <location>
        <position position="67"/>
    </location>
</feature>
<gene>
    <name evidence="1" type="ORF">Y956_09190</name>
</gene>
<feature type="non-terminal residue" evidence="1">
    <location>
        <position position="1"/>
    </location>
</feature>
<name>A0A091V119_NIPNI</name>
<organism evidence="1 2">
    <name type="scientific">Nipponia nippon</name>
    <name type="common">Crested ibis</name>
    <name type="synonym">Ibis nippon</name>
    <dbReference type="NCBI Taxonomy" id="128390"/>
    <lineage>
        <taxon>Eukaryota</taxon>
        <taxon>Metazoa</taxon>
        <taxon>Chordata</taxon>
        <taxon>Craniata</taxon>
        <taxon>Vertebrata</taxon>
        <taxon>Euteleostomi</taxon>
        <taxon>Archelosauria</taxon>
        <taxon>Archosauria</taxon>
        <taxon>Dinosauria</taxon>
        <taxon>Saurischia</taxon>
        <taxon>Theropoda</taxon>
        <taxon>Coelurosauria</taxon>
        <taxon>Aves</taxon>
        <taxon>Neognathae</taxon>
        <taxon>Neoaves</taxon>
        <taxon>Aequornithes</taxon>
        <taxon>Pelecaniformes</taxon>
        <taxon>Threskiornithidae</taxon>
        <taxon>Nipponia</taxon>
    </lineage>
</organism>
<proteinExistence type="predicted"/>
<dbReference type="AlphaFoldDB" id="A0A091V119"/>
<reference evidence="1 2" key="1">
    <citation type="submission" date="2014-04" db="EMBL/GenBank/DDBJ databases">
        <title>Genome evolution of avian class.</title>
        <authorList>
            <person name="Zhang G."/>
            <person name="Li C."/>
        </authorList>
    </citation>
    <scope>NUCLEOTIDE SEQUENCE [LARGE SCALE GENOMIC DNA]</scope>
    <source>
        <strain evidence="1">BGI_Y956</strain>
    </source>
</reference>
<keyword evidence="2" id="KW-1185">Reference proteome</keyword>
<protein>
    <submittedName>
        <fullName evidence="1">Uncharacterized protein</fullName>
    </submittedName>
</protein>
<dbReference type="EMBL" id="KL410527">
    <property type="protein sequence ID" value="KFQ97002.1"/>
    <property type="molecule type" value="Genomic_DNA"/>
</dbReference>
<evidence type="ECO:0000313" key="2">
    <source>
        <dbReference type="Proteomes" id="UP000053283"/>
    </source>
</evidence>
<evidence type="ECO:0000313" key="1">
    <source>
        <dbReference type="EMBL" id="KFQ97002.1"/>
    </source>
</evidence>